<feature type="region of interest" description="Disordered" evidence="1">
    <location>
        <begin position="117"/>
        <end position="146"/>
    </location>
</feature>
<dbReference type="EMBL" id="AYRZ02000006">
    <property type="protein sequence ID" value="PHT78229.1"/>
    <property type="molecule type" value="Genomic_DNA"/>
</dbReference>
<keyword evidence="3" id="KW-1185">Reference proteome</keyword>
<evidence type="ECO:0000313" key="2">
    <source>
        <dbReference type="EMBL" id="PHT78229.1"/>
    </source>
</evidence>
<dbReference type="Gramene" id="PHT78229">
    <property type="protein sequence ID" value="PHT78229"/>
    <property type="gene ID" value="T459_16281"/>
</dbReference>
<reference evidence="2 3" key="1">
    <citation type="journal article" date="2014" name="Nat. Genet.">
        <title>Genome sequence of the hot pepper provides insights into the evolution of pungency in Capsicum species.</title>
        <authorList>
            <person name="Kim S."/>
            <person name="Park M."/>
            <person name="Yeom S.I."/>
            <person name="Kim Y.M."/>
            <person name="Lee J.M."/>
            <person name="Lee H.A."/>
            <person name="Seo E."/>
            <person name="Choi J."/>
            <person name="Cheong K."/>
            <person name="Kim K.T."/>
            <person name="Jung K."/>
            <person name="Lee G.W."/>
            <person name="Oh S.K."/>
            <person name="Bae C."/>
            <person name="Kim S.B."/>
            <person name="Lee H.Y."/>
            <person name="Kim S.Y."/>
            <person name="Kim M.S."/>
            <person name="Kang B.C."/>
            <person name="Jo Y.D."/>
            <person name="Yang H.B."/>
            <person name="Jeong H.J."/>
            <person name="Kang W.H."/>
            <person name="Kwon J.K."/>
            <person name="Shin C."/>
            <person name="Lim J.Y."/>
            <person name="Park J.H."/>
            <person name="Huh J.H."/>
            <person name="Kim J.S."/>
            <person name="Kim B.D."/>
            <person name="Cohen O."/>
            <person name="Paran I."/>
            <person name="Suh M.C."/>
            <person name="Lee S.B."/>
            <person name="Kim Y.K."/>
            <person name="Shin Y."/>
            <person name="Noh S.J."/>
            <person name="Park J."/>
            <person name="Seo Y.S."/>
            <person name="Kwon S.Y."/>
            <person name="Kim H.A."/>
            <person name="Park J.M."/>
            <person name="Kim H.J."/>
            <person name="Choi S.B."/>
            <person name="Bosland P.W."/>
            <person name="Reeves G."/>
            <person name="Jo S.H."/>
            <person name="Lee B.W."/>
            <person name="Cho H.T."/>
            <person name="Choi H.S."/>
            <person name="Lee M.S."/>
            <person name="Yu Y."/>
            <person name="Do Choi Y."/>
            <person name="Park B.S."/>
            <person name="van Deynze A."/>
            <person name="Ashrafi H."/>
            <person name="Hill T."/>
            <person name="Kim W.T."/>
            <person name="Pai H.S."/>
            <person name="Ahn H.K."/>
            <person name="Yeam I."/>
            <person name="Giovannoni J.J."/>
            <person name="Rose J.K."/>
            <person name="Sorensen I."/>
            <person name="Lee S.J."/>
            <person name="Kim R.W."/>
            <person name="Choi I.Y."/>
            <person name="Choi B.S."/>
            <person name="Lim J.S."/>
            <person name="Lee Y.H."/>
            <person name="Choi D."/>
        </authorList>
    </citation>
    <scope>NUCLEOTIDE SEQUENCE [LARGE SCALE GENOMIC DNA]</scope>
    <source>
        <strain evidence="3">cv. CM334</strain>
    </source>
</reference>
<dbReference type="OMA" id="EYEANNI"/>
<sequence length="166" mass="19280">MFIFMDEYHLDLGVEKLEDISNDTIKSITESLIAFFFLGISEDGKKISRVSDLENLEEHDKVNNARLPHHVANKMMFYGTALIELSNEEEVANIFNQNMVYEEVRLELKPKKDFDVKRDNEEKEVEKNHPRSGPNSKNNSKPELDYPKDLIIAFKLKRISTESSTE</sequence>
<dbReference type="AlphaFoldDB" id="A0A2G2Z8D2"/>
<organism evidence="2 3">
    <name type="scientific">Capsicum annuum</name>
    <name type="common">Capsicum pepper</name>
    <dbReference type="NCBI Taxonomy" id="4072"/>
    <lineage>
        <taxon>Eukaryota</taxon>
        <taxon>Viridiplantae</taxon>
        <taxon>Streptophyta</taxon>
        <taxon>Embryophyta</taxon>
        <taxon>Tracheophyta</taxon>
        <taxon>Spermatophyta</taxon>
        <taxon>Magnoliopsida</taxon>
        <taxon>eudicotyledons</taxon>
        <taxon>Gunneridae</taxon>
        <taxon>Pentapetalae</taxon>
        <taxon>asterids</taxon>
        <taxon>lamiids</taxon>
        <taxon>Solanales</taxon>
        <taxon>Solanaceae</taxon>
        <taxon>Solanoideae</taxon>
        <taxon>Capsiceae</taxon>
        <taxon>Capsicum</taxon>
    </lineage>
</organism>
<evidence type="ECO:0000256" key="1">
    <source>
        <dbReference type="SAM" id="MobiDB-lite"/>
    </source>
</evidence>
<dbReference type="STRING" id="4072.A0A2G2Z8D2"/>
<comment type="caution">
    <text evidence="2">The sequence shown here is derived from an EMBL/GenBank/DDBJ whole genome shotgun (WGS) entry which is preliminary data.</text>
</comment>
<evidence type="ECO:0000313" key="3">
    <source>
        <dbReference type="Proteomes" id="UP000222542"/>
    </source>
</evidence>
<reference evidence="2 3" key="2">
    <citation type="journal article" date="2017" name="Genome Biol.">
        <title>New reference genome sequences of hot pepper reveal the massive evolution of plant disease-resistance genes by retroduplication.</title>
        <authorList>
            <person name="Kim S."/>
            <person name="Park J."/>
            <person name="Yeom S.I."/>
            <person name="Kim Y.M."/>
            <person name="Seo E."/>
            <person name="Kim K.T."/>
            <person name="Kim M.S."/>
            <person name="Lee J.M."/>
            <person name="Cheong K."/>
            <person name="Shin H.S."/>
            <person name="Kim S.B."/>
            <person name="Han K."/>
            <person name="Lee J."/>
            <person name="Park M."/>
            <person name="Lee H.A."/>
            <person name="Lee H.Y."/>
            <person name="Lee Y."/>
            <person name="Oh S."/>
            <person name="Lee J.H."/>
            <person name="Choi E."/>
            <person name="Choi E."/>
            <person name="Lee S.E."/>
            <person name="Jeon J."/>
            <person name="Kim H."/>
            <person name="Choi G."/>
            <person name="Song H."/>
            <person name="Lee J."/>
            <person name="Lee S.C."/>
            <person name="Kwon J.K."/>
            <person name="Lee H.Y."/>
            <person name="Koo N."/>
            <person name="Hong Y."/>
            <person name="Kim R.W."/>
            <person name="Kang W.H."/>
            <person name="Huh J.H."/>
            <person name="Kang B.C."/>
            <person name="Yang T.J."/>
            <person name="Lee Y.H."/>
            <person name="Bennetzen J.L."/>
            <person name="Choi D."/>
        </authorList>
    </citation>
    <scope>NUCLEOTIDE SEQUENCE [LARGE SCALE GENOMIC DNA]</scope>
    <source>
        <strain evidence="3">cv. CM334</strain>
    </source>
</reference>
<accession>A0A2G2Z8D2</accession>
<dbReference type="Proteomes" id="UP000222542">
    <property type="component" value="Unassembled WGS sequence"/>
</dbReference>
<proteinExistence type="predicted"/>
<protein>
    <submittedName>
        <fullName evidence="2">Uncharacterized protein</fullName>
    </submittedName>
</protein>
<name>A0A2G2Z8D2_CAPAN</name>
<dbReference type="SMR" id="A0A2G2Z8D2"/>
<feature type="compositionally biased region" description="Basic and acidic residues" evidence="1">
    <location>
        <begin position="117"/>
        <end position="129"/>
    </location>
</feature>
<gene>
    <name evidence="2" type="ORF">T459_16281</name>
</gene>